<evidence type="ECO:0000313" key="1">
    <source>
        <dbReference type="EMBL" id="AUQ93879.1"/>
    </source>
</evidence>
<dbReference type="EMBL" id="CP010705">
    <property type="protein sequence ID" value="AUQ93879.1"/>
    <property type="molecule type" value="Genomic_DNA"/>
</dbReference>
<accession>A0ABM6RC07</accession>
<dbReference type="RefSeq" id="WP_158526635.1">
    <property type="nucleotide sequence ID" value="NZ_CP010705.1"/>
</dbReference>
<protein>
    <submittedName>
        <fullName evidence="1">Uncharacterized protein</fullName>
    </submittedName>
</protein>
<dbReference type="Proteomes" id="UP000236536">
    <property type="component" value="Chromosome"/>
</dbReference>
<geneLocation type="plasmid" evidence="2 3">
    <name>pP66_i</name>
</geneLocation>
<gene>
    <name evidence="1" type="ORF">PhaeoP66_01075</name>
    <name evidence="2" type="ORF">PhaeoP66_04652</name>
</gene>
<reference evidence="1 3" key="1">
    <citation type="journal article" date="2017" name="Genome Biol. Evol.">
        <title>Trajectories and Drivers of Genome Evolution in Surface-Associated Marine Phaeobacter.</title>
        <authorList>
            <person name="Freese H.M."/>
            <person name="Sikorski J."/>
            <person name="Bunk B."/>
            <person name="Scheuner C."/>
            <person name="Meier-Kolthoff J.P."/>
            <person name="Sproer C."/>
            <person name="Gram L."/>
            <person name="Overmann J."/>
        </authorList>
    </citation>
    <scope>NUCLEOTIDE SEQUENCE [LARGE SCALE GENOMIC DNA]</scope>
    <source>
        <strain evidence="1 3">P66</strain>
        <plasmid evidence="2 3">pP66_i</plasmid>
    </source>
</reference>
<proteinExistence type="predicted"/>
<sequence length="52" mass="5708">MNRVSIANYLSQVFGEIMNTAAAERAAQNHQLTITGSIAEIAERLCGVRSDW</sequence>
<keyword evidence="3" id="KW-1185">Reference proteome</keyword>
<dbReference type="Proteomes" id="UP000236536">
    <property type="component" value="Plasmid pP66_i"/>
</dbReference>
<keyword evidence="2" id="KW-0614">Plasmid</keyword>
<reference evidence="1 3" key="2">
    <citation type="journal article" date="2017" name="Int. J. Syst. Evol. Microbiol.">
        <title>Adaptation of Surface-Associated Bacteria to the Open Ocean: A Genomically Distinct Subpopulation of Phaeobacter gallaeciensis Colonizes Pacific Mesozooplankton.</title>
        <authorList>
            <person name="Freese H.M."/>
            <person name="Methner A."/>
            <person name="Overmann J."/>
        </authorList>
    </citation>
    <scope>NUCLEOTIDE SEQUENCE [LARGE SCALE GENOMIC DNA]</scope>
    <source>
        <strain evidence="1 3">P66</strain>
        <plasmid evidence="2 3">pP66_i</plasmid>
    </source>
</reference>
<name>A0ABM6RC07_9RHOB</name>
<organism evidence="1 3">
    <name type="scientific">Phaeobacter inhibens</name>
    <dbReference type="NCBI Taxonomy" id="221822"/>
    <lineage>
        <taxon>Bacteria</taxon>
        <taxon>Pseudomonadati</taxon>
        <taxon>Pseudomonadota</taxon>
        <taxon>Alphaproteobacteria</taxon>
        <taxon>Rhodobacterales</taxon>
        <taxon>Roseobacteraceae</taxon>
        <taxon>Phaeobacter</taxon>
    </lineage>
</organism>
<dbReference type="EMBL" id="CP010714">
    <property type="protein sequence ID" value="AUQ97378.1"/>
    <property type="molecule type" value="Genomic_DNA"/>
</dbReference>
<evidence type="ECO:0000313" key="2">
    <source>
        <dbReference type="EMBL" id="AUQ97378.1"/>
    </source>
</evidence>
<evidence type="ECO:0000313" key="3">
    <source>
        <dbReference type="Proteomes" id="UP000236536"/>
    </source>
</evidence>